<dbReference type="EMBL" id="AWXR01000079">
    <property type="protein sequence ID" value="ERM80746.1"/>
    <property type="molecule type" value="Genomic_DNA"/>
</dbReference>
<keyword evidence="1" id="KW-0813">Transport</keyword>
<keyword evidence="2" id="KW-0349">Heme</keyword>
<dbReference type="InterPro" id="IPR019020">
    <property type="entry name" value="Cyt-c552/DMSO_Rdtase_haem-bd"/>
</dbReference>
<dbReference type="RefSeq" id="WP_019599626.1">
    <property type="nucleotide sequence ID" value="NZ_KB906688.1"/>
</dbReference>
<keyword evidence="3" id="KW-0479">Metal-binding</keyword>
<reference evidence="7 8" key="1">
    <citation type="journal article" date="2013" name="Genome Announc.">
        <title>Draft Genome Sequence of the Psychrophilic and Alkaliphilic Rhodonellum psychrophilum Strain GCM71T.</title>
        <authorList>
            <person name="Hauptmann A.L."/>
            <person name="Glaring M.A."/>
            <person name="Hallin P.F."/>
            <person name="Prieme A."/>
            <person name="Stougaard P."/>
        </authorList>
    </citation>
    <scope>NUCLEOTIDE SEQUENCE [LARGE SCALE GENOMIC DNA]</scope>
    <source>
        <strain evidence="7 8">GCM71</strain>
    </source>
</reference>
<dbReference type="Gene3D" id="2.60.40.1190">
    <property type="match status" value="2"/>
</dbReference>
<comment type="caution">
    <text evidence="7">The sequence shown here is derived from an EMBL/GenBank/DDBJ whole genome shotgun (WGS) entry which is preliminary data.</text>
</comment>
<feature type="domain" description="Cytochrome c-552/DMSO reductase-like haem-binding" evidence="6">
    <location>
        <begin position="44"/>
        <end position="204"/>
    </location>
</feature>
<keyword evidence="8" id="KW-1185">Reference proteome</keyword>
<accession>U5BVX0</accession>
<gene>
    <name evidence="7" type="ORF">P872_21255</name>
</gene>
<dbReference type="GO" id="GO:0046872">
    <property type="term" value="F:metal ion binding"/>
    <property type="evidence" value="ECO:0007669"/>
    <property type="project" value="UniProtKB-KW"/>
</dbReference>
<dbReference type="Proteomes" id="UP000016843">
    <property type="component" value="Unassembled WGS sequence"/>
</dbReference>
<evidence type="ECO:0000256" key="4">
    <source>
        <dbReference type="ARBA" id="ARBA00022982"/>
    </source>
</evidence>
<dbReference type="AlphaFoldDB" id="U5BVX0"/>
<evidence type="ECO:0000313" key="8">
    <source>
        <dbReference type="Proteomes" id="UP000016843"/>
    </source>
</evidence>
<dbReference type="Pfam" id="PF09459">
    <property type="entry name" value="EB_dh"/>
    <property type="match status" value="1"/>
</dbReference>
<evidence type="ECO:0000313" key="7">
    <source>
        <dbReference type="EMBL" id="ERM80746.1"/>
    </source>
</evidence>
<keyword evidence="5" id="KW-0408">Iron</keyword>
<keyword evidence="4" id="KW-0249">Electron transport</keyword>
<evidence type="ECO:0000256" key="3">
    <source>
        <dbReference type="ARBA" id="ARBA00022723"/>
    </source>
</evidence>
<organism evidence="7 8">
    <name type="scientific">Rhodonellum psychrophilum GCM71 = DSM 17998</name>
    <dbReference type="NCBI Taxonomy" id="1123057"/>
    <lineage>
        <taxon>Bacteria</taxon>
        <taxon>Pseudomonadati</taxon>
        <taxon>Bacteroidota</taxon>
        <taxon>Cytophagia</taxon>
        <taxon>Cytophagales</taxon>
        <taxon>Cytophagaceae</taxon>
        <taxon>Rhodonellum</taxon>
    </lineage>
</organism>
<evidence type="ECO:0000259" key="6">
    <source>
        <dbReference type="Pfam" id="PF09459"/>
    </source>
</evidence>
<evidence type="ECO:0000256" key="2">
    <source>
        <dbReference type="ARBA" id="ARBA00022617"/>
    </source>
</evidence>
<proteinExistence type="predicted"/>
<sequence>MSRTNLQSAKHFLSMLGVITAAGYLTSCTHDDRVFTPPTLETPAQVSTQVAYDATDVAFRFTWKSQKKLYPSGLPNTGKNYPMQFHDMLKHDGTKFDRLPSGQRLEEDRISIMFNQQAGGIQGFSAAGCAITCHSGMESHHLLTDDILDHWHWRGGRSGPMGYAEDAAVNKTERIRDNLGTMPTKFLRSGGDRLREDQGALSGTGHPVLTDGLPRFVFNKGKSLPGNFTIPAYFLANESNTILSNPHVDISAIKDVSKNRSLLVVYQDRNFDTQDKVNALDLGYLVYVALGSVGHLPSHLRDENSNDFNTWKSFSATESKITTATAALTKLNEVHAEWTSSQKMAMVTRSVGFIYNSDQHDITSERFYDQSKNEWTVIMKRKFTTGSERDEDLAGLRNGSKYTISFAMHDSGAGSETHDISIPYSLSNTTDTDIRAISVGSIQNADWNSIPALETNWVKQALMPKYTSDWLKSGAHPGSGSLESTTCGTCHTGAQSLLNASILD</sequence>
<dbReference type="GO" id="GO:0020037">
    <property type="term" value="F:heme binding"/>
    <property type="evidence" value="ECO:0007669"/>
    <property type="project" value="InterPro"/>
</dbReference>
<name>U5BVX0_9BACT</name>
<evidence type="ECO:0000256" key="1">
    <source>
        <dbReference type="ARBA" id="ARBA00022448"/>
    </source>
</evidence>
<evidence type="ECO:0000256" key="5">
    <source>
        <dbReference type="ARBA" id="ARBA00023004"/>
    </source>
</evidence>
<protein>
    <recommendedName>
        <fullName evidence="6">Cytochrome c-552/DMSO reductase-like haem-binding domain-containing protein</fullName>
    </recommendedName>
</protein>